<evidence type="ECO:0000313" key="7">
    <source>
        <dbReference type="EMBL" id="RXM28308.1"/>
    </source>
</evidence>
<dbReference type="AlphaFoldDB" id="A0A444TZG5"/>
<evidence type="ECO:0000313" key="8">
    <source>
        <dbReference type="Proteomes" id="UP000289886"/>
    </source>
</evidence>
<evidence type="ECO:0000256" key="4">
    <source>
        <dbReference type="ARBA" id="ARBA00031123"/>
    </source>
</evidence>
<feature type="domain" description="ATPase BadF/BadG/BcrA/BcrD type" evidence="6">
    <location>
        <begin position="10"/>
        <end position="179"/>
    </location>
</feature>
<gene>
    <name evidence="7" type="ORF">EOD39_9916</name>
</gene>
<dbReference type="InterPro" id="IPR043129">
    <property type="entry name" value="ATPase_NBD"/>
</dbReference>
<keyword evidence="8" id="KW-1185">Reference proteome</keyword>
<keyword evidence="7" id="KW-0808">Transferase</keyword>
<evidence type="ECO:0000259" key="6">
    <source>
        <dbReference type="Pfam" id="PF01869"/>
    </source>
</evidence>
<dbReference type="Pfam" id="PF01869">
    <property type="entry name" value="BcrAD_BadFG"/>
    <property type="match status" value="1"/>
</dbReference>
<accession>A0A444TZG5</accession>
<feature type="chain" id="PRO_5019553146" description="N-acetyl-D-glucosamine kinase" evidence="5">
    <location>
        <begin position="16"/>
        <end position="373"/>
    </location>
</feature>
<protein>
    <recommendedName>
        <fullName evidence="3">N-acetyl-D-glucosamine kinase</fullName>
        <ecNumber evidence="2">2.7.1.59</ecNumber>
    </recommendedName>
    <alternativeName>
        <fullName evidence="4">GlcNAc kinase</fullName>
    </alternativeName>
</protein>
<dbReference type="SUPFAM" id="SSF53067">
    <property type="entry name" value="Actin-like ATPase domain"/>
    <property type="match status" value="2"/>
</dbReference>
<sequence>LCVVFCFFFSGGTHSKVVLISEDGQILAETEGPCTNHWLVGTDKCLEAINEMVRQAKQKAGLDMGTPLISLGMSLSGGEQKDAIMKLIEEMETRYPGLSKSYHITTDAIGAMATASERGGVVLISGTGSNCKLVNVDGTQVGCGGWGHLMGDEGSAYWISHLAVKTVFDATDNLVPPPHDITHVKKAMFDYFQVSDLMGILTHLYRTFEKSKFAGFCRILAEDEEMPICFCPRFLQKPGPCLPGAKGSKEGSSGQQDQACCYANTCRGQLRGGSVRAAPPPEEIPLAWAAPGVAADPAAEEAYKSPQVSSGEGMPFEGSTTYKKCYISYSDDRQAATPVKFQQISNLPLQGSYRIASAISFASGNTPPATTKM</sequence>
<keyword evidence="7" id="KW-0418">Kinase</keyword>
<comment type="similarity">
    <text evidence="1">Belongs to the eukaryotic-type N-acetylglucosamine kinase family.</text>
</comment>
<dbReference type="Gene3D" id="3.30.420.40">
    <property type="match status" value="1"/>
</dbReference>
<feature type="non-terminal residue" evidence="7">
    <location>
        <position position="1"/>
    </location>
</feature>
<dbReference type="InterPro" id="IPR039758">
    <property type="entry name" value="NAGK-like"/>
</dbReference>
<evidence type="ECO:0000256" key="2">
    <source>
        <dbReference type="ARBA" id="ARBA00012122"/>
    </source>
</evidence>
<dbReference type="CDD" id="cd24078">
    <property type="entry name" value="ASKHA_NBD_NAGK_meta"/>
    <property type="match status" value="1"/>
</dbReference>
<dbReference type="EMBL" id="SCEB01215676">
    <property type="protein sequence ID" value="RXM28308.1"/>
    <property type="molecule type" value="Genomic_DNA"/>
</dbReference>
<dbReference type="GO" id="GO:0045127">
    <property type="term" value="F:N-acetylglucosamine kinase activity"/>
    <property type="evidence" value="ECO:0007669"/>
    <property type="project" value="UniProtKB-EC"/>
</dbReference>
<name>A0A444TZG5_ACIRT</name>
<organism evidence="7 8">
    <name type="scientific">Acipenser ruthenus</name>
    <name type="common">Sterlet sturgeon</name>
    <dbReference type="NCBI Taxonomy" id="7906"/>
    <lineage>
        <taxon>Eukaryota</taxon>
        <taxon>Metazoa</taxon>
        <taxon>Chordata</taxon>
        <taxon>Craniata</taxon>
        <taxon>Vertebrata</taxon>
        <taxon>Euteleostomi</taxon>
        <taxon>Actinopterygii</taxon>
        <taxon>Chondrostei</taxon>
        <taxon>Acipenseriformes</taxon>
        <taxon>Acipenseridae</taxon>
        <taxon>Acipenser</taxon>
    </lineage>
</organism>
<feature type="signal peptide" evidence="5">
    <location>
        <begin position="1"/>
        <end position="15"/>
    </location>
</feature>
<evidence type="ECO:0000256" key="3">
    <source>
        <dbReference type="ARBA" id="ARBA00014974"/>
    </source>
</evidence>
<dbReference type="EC" id="2.7.1.59" evidence="2"/>
<comment type="caution">
    <text evidence="7">The sequence shown here is derived from an EMBL/GenBank/DDBJ whole genome shotgun (WGS) entry which is preliminary data.</text>
</comment>
<keyword evidence="5" id="KW-0732">Signal</keyword>
<evidence type="ECO:0000256" key="1">
    <source>
        <dbReference type="ARBA" id="ARBA00006198"/>
    </source>
</evidence>
<dbReference type="InterPro" id="IPR002731">
    <property type="entry name" value="ATPase_BadF"/>
</dbReference>
<dbReference type="PANTHER" id="PTHR12862">
    <property type="entry name" value="BADF TYPE ATPASE DOMAIN-CONTAINING PROTEIN"/>
    <property type="match status" value="1"/>
</dbReference>
<proteinExistence type="inferred from homology"/>
<reference evidence="7 8" key="1">
    <citation type="submission" date="2019-01" db="EMBL/GenBank/DDBJ databases">
        <title>Draft Genome and Complete Hox-Cluster Characterization of the Sterlet Sturgeon (Acipenser ruthenus).</title>
        <authorList>
            <person name="Wei Q."/>
        </authorList>
    </citation>
    <scope>NUCLEOTIDE SEQUENCE [LARGE SCALE GENOMIC DNA]</scope>
    <source>
        <strain evidence="7">WHYD16114868_AA</strain>
        <tissue evidence="7">Blood</tissue>
    </source>
</reference>
<evidence type="ECO:0000256" key="5">
    <source>
        <dbReference type="SAM" id="SignalP"/>
    </source>
</evidence>
<dbReference type="Proteomes" id="UP000289886">
    <property type="component" value="Unassembled WGS sequence"/>
</dbReference>
<dbReference type="PANTHER" id="PTHR12862:SF0">
    <property type="entry name" value="N-ACETYL-D-GLUCOSAMINE KINASE"/>
    <property type="match status" value="1"/>
</dbReference>